<evidence type="ECO:0000313" key="1">
    <source>
        <dbReference type="EMBL" id="GIY87667.1"/>
    </source>
</evidence>
<evidence type="ECO:0000313" key="2">
    <source>
        <dbReference type="Proteomes" id="UP001054837"/>
    </source>
</evidence>
<protein>
    <submittedName>
        <fullName evidence="1">Uncharacterized protein</fullName>
    </submittedName>
</protein>
<comment type="caution">
    <text evidence="1">The sequence shown here is derived from an EMBL/GenBank/DDBJ whole genome shotgun (WGS) entry which is preliminary data.</text>
</comment>
<gene>
    <name evidence="1" type="ORF">CDAR_118561</name>
</gene>
<name>A0AAV4WXM6_9ARAC</name>
<keyword evidence="2" id="KW-1185">Reference proteome</keyword>
<sequence length="87" mass="9359">MDYSDMSKTRESLGLVAEPSILRLQRLNAKSSDPSLESHSGQTISSKSGVMYVSDFSNPCLNSSIQVILDSALCFNADGCGCFPYSV</sequence>
<organism evidence="1 2">
    <name type="scientific">Caerostris darwini</name>
    <dbReference type="NCBI Taxonomy" id="1538125"/>
    <lineage>
        <taxon>Eukaryota</taxon>
        <taxon>Metazoa</taxon>
        <taxon>Ecdysozoa</taxon>
        <taxon>Arthropoda</taxon>
        <taxon>Chelicerata</taxon>
        <taxon>Arachnida</taxon>
        <taxon>Araneae</taxon>
        <taxon>Araneomorphae</taxon>
        <taxon>Entelegynae</taxon>
        <taxon>Araneoidea</taxon>
        <taxon>Araneidae</taxon>
        <taxon>Caerostris</taxon>
    </lineage>
</organism>
<accession>A0AAV4WXM6</accession>
<dbReference type="EMBL" id="BPLQ01015363">
    <property type="protein sequence ID" value="GIY87667.1"/>
    <property type="molecule type" value="Genomic_DNA"/>
</dbReference>
<proteinExistence type="predicted"/>
<dbReference type="Proteomes" id="UP001054837">
    <property type="component" value="Unassembled WGS sequence"/>
</dbReference>
<dbReference type="AlphaFoldDB" id="A0AAV4WXM6"/>
<reference evidence="1 2" key="1">
    <citation type="submission" date="2021-06" db="EMBL/GenBank/DDBJ databases">
        <title>Caerostris darwini draft genome.</title>
        <authorList>
            <person name="Kono N."/>
            <person name="Arakawa K."/>
        </authorList>
    </citation>
    <scope>NUCLEOTIDE SEQUENCE [LARGE SCALE GENOMIC DNA]</scope>
</reference>